<comment type="subunit">
    <text evidence="8">Heterotetramer of two alpha and two beta subunits.</text>
</comment>
<evidence type="ECO:0000313" key="10">
    <source>
        <dbReference type="EMBL" id="ATX79860.1"/>
    </source>
</evidence>
<feature type="binding site" evidence="8">
    <location>
        <begin position="320"/>
        <end position="322"/>
    </location>
    <ligand>
        <name>substrate</name>
        <note>ligand shared with subunit alpha</note>
    </ligand>
</feature>
<comment type="function">
    <text evidence="8">Succinyl-CoA synthetase functions in the citric acid cycle (TCA), coupling the hydrolysis of succinyl-CoA to the synthesis of either ATP or GTP and thus represents the only step of substrate-level phosphorylation in the TCA. The beta subunit provides nucleotide specificity of the enzyme and binds the substrate succinate, while the binding sites for coenzyme A and phosphate are found in the alpha subunit.</text>
</comment>
<evidence type="ECO:0000256" key="5">
    <source>
        <dbReference type="ARBA" id="ARBA00022741"/>
    </source>
</evidence>
<keyword evidence="4 8" id="KW-0479">Metal-binding</keyword>
<feature type="binding site" evidence="8">
    <location>
        <position position="46"/>
    </location>
    <ligand>
        <name>ATP</name>
        <dbReference type="ChEBI" id="CHEBI:30616"/>
    </ligand>
</feature>
<accession>A0A2K8KXZ4</accession>
<dbReference type="EMBL" id="CP018799">
    <property type="protein sequence ID" value="ATX79860.1"/>
    <property type="molecule type" value="Genomic_DNA"/>
</dbReference>
<dbReference type="HAMAP" id="MF_00558">
    <property type="entry name" value="Succ_CoA_beta"/>
    <property type="match status" value="1"/>
</dbReference>
<comment type="cofactor">
    <cofactor evidence="8">
        <name>Mg(2+)</name>
        <dbReference type="ChEBI" id="CHEBI:18420"/>
    </cofactor>
    <text evidence="8">Binds 1 Mg(2+) ion per subunit.</text>
</comment>
<dbReference type="Pfam" id="PF00549">
    <property type="entry name" value="Ligase_CoA"/>
    <property type="match status" value="1"/>
</dbReference>
<evidence type="ECO:0000256" key="7">
    <source>
        <dbReference type="ARBA" id="ARBA00022842"/>
    </source>
</evidence>
<dbReference type="FunFam" id="3.40.50.261:FF:000001">
    <property type="entry name" value="Succinate--CoA ligase [ADP-forming] subunit beta"/>
    <property type="match status" value="1"/>
</dbReference>
<comment type="catalytic activity">
    <reaction evidence="8">
        <text>GTP + succinate + CoA = succinyl-CoA + GDP + phosphate</text>
        <dbReference type="Rhea" id="RHEA:22120"/>
        <dbReference type="ChEBI" id="CHEBI:30031"/>
        <dbReference type="ChEBI" id="CHEBI:37565"/>
        <dbReference type="ChEBI" id="CHEBI:43474"/>
        <dbReference type="ChEBI" id="CHEBI:57287"/>
        <dbReference type="ChEBI" id="CHEBI:57292"/>
        <dbReference type="ChEBI" id="CHEBI:58189"/>
    </reaction>
</comment>
<dbReference type="KEGG" id="maes:Ga0123461_1446"/>
<dbReference type="PROSITE" id="PS50975">
    <property type="entry name" value="ATP_GRASP"/>
    <property type="match status" value="1"/>
</dbReference>
<feature type="binding site" evidence="8">
    <location>
        <position position="198"/>
    </location>
    <ligand>
        <name>Mg(2+)</name>
        <dbReference type="ChEBI" id="CHEBI:18420"/>
    </ligand>
</feature>
<reference evidence="10 11" key="1">
    <citation type="submission" date="2016-12" db="EMBL/GenBank/DDBJ databases">
        <title>Isolation and genomic insights into novel planktonic Zetaproteobacteria from stratified waters of the Chesapeake Bay.</title>
        <authorList>
            <person name="McAllister S.M."/>
            <person name="Kato S."/>
            <person name="Chan C.S."/>
            <person name="Chiu B.K."/>
            <person name="Field E.K."/>
        </authorList>
    </citation>
    <scope>NUCLEOTIDE SEQUENCE [LARGE SCALE GENOMIC DNA]</scope>
    <source>
        <strain evidence="10 11">CP-5</strain>
    </source>
</reference>
<proteinExistence type="inferred from homology"/>
<dbReference type="NCBIfam" id="TIGR01016">
    <property type="entry name" value="sucCoAbeta"/>
    <property type="match status" value="1"/>
</dbReference>
<evidence type="ECO:0000256" key="3">
    <source>
        <dbReference type="ARBA" id="ARBA00022598"/>
    </source>
</evidence>
<dbReference type="InterPro" id="IPR011761">
    <property type="entry name" value="ATP-grasp"/>
</dbReference>
<keyword evidence="5 8" id="KW-0547">Nucleotide-binding</keyword>
<gene>
    <name evidence="8" type="primary">sucC</name>
    <name evidence="10" type="ORF">Ga0123461_1446</name>
</gene>
<evidence type="ECO:0000313" key="11">
    <source>
        <dbReference type="Proteomes" id="UP000231701"/>
    </source>
</evidence>
<feature type="domain" description="ATP-grasp" evidence="9">
    <location>
        <begin position="9"/>
        <end position="227"/>
    </location>
</feature>
<evidence type="ECO:0000256" key="8">
    <source>
        <dbReference type="HAMAP-Rule" id="MF_00558"/>
    </source>
</evidence>
<evidence type="ECO:0000259" key="9">
    <source>
        <dbReference type="PROSITE" id="PS50975"/>
    </source>
</evidence>
<dbReference type="Proteomes" id="UP000231701">
    <property type="component" value="Chromosome"/>
</dbReference>
<dbReference type="AlphaFoldDB" id="A0A2K8KXZ4"/>
<evidence type="ECO:0000256" key="6">
    <source>
        <dbReference type="ARBA" id="ARBA00022840"/>
    </source>
</evidence>
<dbReference type="InterPro" id="IPR013650">
    <property type="entry name" value="ATP-grasp_succ-CoA_synth-type"/>
</dbReference>
<comment type="similarity">
    <text evidence="1 8">Belongs to the succinate/malate CoA ligase beta subunit family.</text>
</comment>
<evidence type="ECO:0000256" key="4">
    <source>
        <dbReference type="ARBA" id="ARBA00022723"/>
    </source>
</evidence>
<evidence type="ECO:0000256" key="2">
    <source>
        <dbReference type="ARBA" id="ARBA00022532"/>
    </source>
</evidence>
<keyword evidence="6 8" id="KW-0067">ATP-binding</keyword>
<keyword evidence="7 8" id="KW-0460">Magnesium</keyword>
<keyword evidence="11" id="KW-1185">Reference proteome</keyword>
<dbReference type="InterPro" id="IPR005811">
    <property type="entry name" value="SUCC_ACL_C"/>
</dbReference>
<feature type="binding site" evidence="8">
    <location>
        <position position="212"/>
    </location>
    <ligand>
        <name>Mg(2+)</name>
        <dbReference type="ChEBI" id="CHEBI:18420"/>
    </ligand>
</feature>
<dbReference type="GO" id="GO:0042709">
    <property type="term" value="C:succinate-CoA ligase complex"/>
    <property type="evidence" value="ECO:0007669"/>
    <property type="project" value="TreeGrafter"/>
</dbReference>
<protein>
    <recommendedName>
        <fullName evidence="8">Succinate--CoA ligase [ADP-forming] subunit beta</fullName>
        <ecNumber evidence="8">6.2.1.5</ecNumber>
    </recommendedName>
    <alternativeName>
        <fullName evidence="8">Succinyl-CoA synthetase subunit beta</fullName>
        <shortName evidence="8">SCS-beta</shortName>
    </alternativeName>
</protein>
<dbReference type="GO" id="GO:0005524">
    <property type="term" value="F:ATP binding"/>
    <property type="evidence" value="ECO:0007669"/>
    <property type="project" value="UniProtKB-UniRule"/>
</dbReference>
<feature type="binding site" evidence="8">
    <location>
        <position position="102"/>
    </location>
    <ligand>
        <name>ATP</name>
        <dbReference type="ChEBI" id="CHEBI:30616"/>
    </ligand>
</feature>
<dbReference type="OrthoDB" id="5288553at2"/>
<dbReference type="NCBIfam" id="NF001913">
    <property type="entry name" value="PRK00696.1"/>
    <property type="match status" value="1"/>
</dbReference>
<feature type="binding site" evidence="8">
    <location>
        <position position="263"/>
    </location>
    <ligand>
        <name>substrate</name>
        <note>ligand shared with subunit alpha</note>
    </ligand>
</feature>
<dbReference type="UniPathway" id="UPA00223">
    <property type="reaction ID" value="UER00999"/>
</dbReference>
<dbReference type="GO" id="GO:0004776">
    <property type="term" value="F:succinate-CoA ligase (GDP-forming) activity"/>
    <property type="evidence" value="ECO:0007669"/>
    <property type="project" value="RHEA"/>
</dbReference>
<dbReference type="FunFam" id="3.30.470.20:FF:000002">
    <property type="entry name" value="Succinate--CoA ligase [ADP-forming] subunit beta"/>
    <property type="match status" value="1"/>
</dbReference>
<dbReference type="Gene3D" id="3.30.1490.20">
    <property type="entry name" value="ATP-grasp fold, A domain"/>
    <property type="match status" value="1"/>
</dbReference>
<dbReference type="GO" id="GO:0004775">
    <property type="term" value="F:succinate-CoA ligase (ADP-forming) activity"/>
    <property type="evidence" value="ECO:0007669"/>
    <property type="project" value="UniProtKB-UniRule"/>
</dbReference>
<dbReference type="PANTHER" id="PTHR11815">
    <property type="entry name" value="SUCCINYL-COA SYNTHETASE BETA CHAIN"/>
    <property type="match status" value="1"/>
</dbReference>
<dbReference type="GO" id="GO:0000287">
    <property type="term" value="F:magnesium ion binding"/>
    <property type="evidence" value="ECO:0007669"/>
    <property type="project" value="UniProtKB-UniRule"/>
</dbReference>
<feature type="binding site" evidence="8">
    <location>
        <position position="99"/>
    </location>
    <ligand>
        <name>ATP</name>
        <dbReference type="ChEBI" id="CHEBI:30616"/>
    </ligand>
</feature>
<dbReference type="PANTHER" id="PTHR11815:SF10">
    <property type="entry name" value="SUCCINATE--COA LIGASE [GDP-FORMING] SUBUNIT BETA, MITOCHONDRIAL"/>
    <property type="match status" value="1"/>
</dbReference>
<evidence type="ECO:0000256" key="1">
    <source>
        <dbReference type="ARBA" id="ARBA00009182"/>
    </source>
</evidence>
<dbReference type="SUPFAM" id="SSF52210">
    <property type="entry name" value="Succinyl-CoA synthetase domains"/>
    <property type="match status" value="1"/>
</dbReference>
<dbReference type="Pfam" id="PF08442">
    <property type="entry name" value="ATP-grasp_2"/>
    <property type="match status" value="1"/>
</dbReference>
<sequence length="387" mass="41239">MNIHEYQAKAILNEFGVPVPRGKLALSVDEAVAAMDQLGGKIWVVKAQIHAGGRGKAGGVRLCRSAAEVKAAAEDLLGSVLVTKQTGEAGKQVNRLYVEEGLDIESEFYLSLLVDRETEKVAFVVSPAGGMDIEEVAATTPEKILTLAVAGDQVSESESRTIATFLGLEGMQVEACATLLAKLHRTFCDKDGSMLELNPLIVTGDGDLVALDAKFVADSNALYRHPEIVDLRDLDEEDPREIEASQFGLNYIALDGHIGCMVNGAGLAMATMDIIQLKGDKPANFLDVGGGVTVDAVCEAFKLLFSDNHVKAVLVNIFGGIVRCDVIAQGLLEAIETHPMNVPVVMRLVGTNEEEGRKLVKDAGLDVRWANDLDQAAEFAVAAAKGL</sequence>
<dbReference type="FunFam" id="3.30.1490.20:FF:000002">
    <property type="entry name" value="Succinate--CoA ligase [ADP-forming] subunit beta"/>
    <property type="match status" value="1"/>
</dbReference>
<comment type="catalytic activity">
    <reaction evidence="8">
        <text>succinate + ATP + CoA = succinyl-CoA + ADP + phosphate</text>
        <dbReference type="Rhea" id="RHEA:17661"/>
        <dbReference type="ChEBI" id="CHEBI:30031"/>
        <dbReference type="ChEBI" id="CHEBI:30616"/>
        <dbReference type="ChEBI" id="CHEBI:43474"/>
        <dbReference type="ChEBI" id="CHEBI:57287"/>
        <dbReference type="ChEBI" id="CHEBI:57292"/>
        <dbReference type="ChEBI" id="CHEBI:456216"/>
        <dbReference type="EC" id="6.2.1.5"/>
    </reaction>
</comment>
<organism evidence="10 11">
    <name type="scientific">Mariprofundus aestuarium</name>
    <dbReference type="NCBI Taxonomy" id="1921086"/>
    <lineage>
        <taxon>Bacteria</taxon>
        <taxon>Pseudomonadati</taxon>
        <taxon>Pseudomonadota</taxon>
        <taxon>Candidatius Mariprofundia</taxon>
        <taxon>Mariprofundales</taxon>
        <taxon>Mariprofundaceae</taxon>
        <taxon>Mariprofundus</taxon>
    </lineage>
</organism>
<dbReference type="InterPro" id="IPR017866">
    <property type="entry name" value="Succ-CoA_synthase_bsu_CS"/>
</dbReference>
<dbReference type="GO" id="GO:0006099">
    <property type="term" value="P:tricarboxylic acid cycle"/>
    <property type="evidence" value="ECO:0007669"/>
    <property type="project" value="UniProtKB-UniRule"/>
</dbReference>
<feature type="binding site" evidence="8">
    <location>
        <position position="107"/>
    </location>
    <ligand>
        <name>ATP</name>
        <dbReference type="ChEBI" id="CHEBI:30616"/>
    </ligand>
</feature>
<dbReference type="GO" id="GO:0005829">
    <property type="term" value="C:cytosol"/>
    <property type="evidence" value="ECO:0007669"/>
    <property type="project" value="TreeGrafter"/>
</dbReference>
<dbReference type="PIRSF" id="PIRSF001554">
    <property type="entry name" value="SucCS_beta"/>
    <property type="match status" value="1"/>
</dbReference>
<comment type="pathway">
    <text evidence="8">Carbohydrate metabolism; tricarboxylic acid cycle; succinate from succinyl-CoA (ligase route): step 1/1.</text>
</comment>
<dbReference type="SUPFAM" id="SSF56059">
    <property type="entry name" value="Glutathione synthetase ATP-binding domain-like"/>
    <property type="match status" value="1"/>
</dbReference>
<name>A0A2K8KXZ4_MARES</name>
<dbReference type="Gene3D" id="3.30.470.20">
    <property type="entry name" value="ATP-grasp fold, B domain"/>
    <property type="match status" value="1"/>
</dbReference>
<dbReference type="InterPro" id="IPR013815">
    <property type="entry name" value="ATP_grasp_subdomain_1"/>
</dbReference>
<dbReference type="Gene3D" id="3.40.50.261">
    <property type="entry name" value="Succinyl-CoA synthetase domains"/>
    <property type="match status" value="1"/>
</dbReference>
<dbReference type="RefSeq" id="WP_100277701.1">
    <property type="nucleotide sequence ID" value="NZ_CP018799.1"/>
</dbReference>
<dbReference type="EC" id="6.2.1.5" evidence="8"/>
<dbReference type="PROSITE" id="PS01217">
    <property type="entry name" value="SUCCINYL_COA_LIG_3"/>
    <property type="match status" value="1"/>
</dbReference>
<keyword evidence="3 8" id="KW-0436">Ligase</keyword>
<keyword evidence="2 8" id="KW-0816">Tricarboxylic acid cycle</keyword>
<dbReference type="InterPro" id="IPR005809">
    <property type="entry name" value="Succ_CoA_ligase-like_bsu"/>
</dbReference>
<dbReference type="GO" id="GO:0006104">
    <property type="term" value="P:succinyl-CoA metabolic process"/>
    <property type="evidence" value="ECO:0007669"/>
    <property type="project" value="TreeGrafter"/>
</dbReference>
<feature type="binding site" evidence="8">
    <location>
        <begin position="53"/>
        <end position="55"/>
    </location>
    <ligand>
        <name>ATP</name>
        <dbReference type="ChEBI" id="CHEBI:30616"/>
    </ligand>
</feature>
<dbReference type="InterPro" id="IPR016102">
    <property type="entry name" value="Succinyl-CoA_synth-like"/>
</dbReference>